<dbReference type="CDD" id="cd06648">
    <property type="entry name" value="STKc_PAK_II"/>
    <property type="match status" value="1"/>
</dbReference>
<dbReference type="OrthoDB" id="1022360at2759"/>
<dbReference type="Proteomes" id="UP000267096">
    <property type="component" value="Unassembled WGS sequence"/>
</dbReference>
<keyword evidence="5" id="KW-0479">Metal-binding</keyword>
<dbReference type="EC" id="2.7.11.1" evidence="3"/>
<dbReference type="PROSITE" id="PS00107">
    <property type="entry name" value="PROTEIN_KINASE_ATP"/>
    <property type="match status" value="1"/>
</dbReference>
<feature type="region of interest" description="Disordered" evidence="10">
    <location>
        <begin position="173"/>
        <end position="206"/>
    </location>
</feature>
<dbReference type="InterPro" id="IPR017441">
    <property type="entry name" value="Protein_kinase_ATP_BS"/>
</dbReference>
<dbReference type="EMBL" id="UYRR01031675">
    <property type="protein sequence ID" value="VDK51870.1"/>
    <property type="molecule type" value="Genomic_DNA"/>
</dbReference>
<dbReference type="PANTHER" id="PTHR45832:SF8">
    <property type="entry name" value="PROTEIN KINASE DOMAIN-CONTAINING PROTEIN"/>
    <property type="match status" value="1"/>
</dbReference>
<dbReference type="GO" id="GO:0046872">
    <property type="term" value="F:metal ion binding"/>
    <property type="evidence" value="ECO:0007669"/>
    <property type="project" value="UniProtKB-KW"/>
</dbReference>
<keyword evidence="8" id="KW-0460">Magnesium</keyword>
<dbReference type="InterPro" id="IPR011009">
    <property type="entry name" value="Kinase-like_dom_sf"/>
</dbReference>
<evidence type="ECO:0000256" key="3">
    <source>
        <dbReference type="ARBA" id="ARBA00012513"/>
    </source>
</evidence>
<organism evidence="14">
    <name type="scientific">Anisakis simplex</name>
    <name type="common">Herring worm</name>
    <dbReference type="NCBI Taxonomy" id="6269"/>
    <lineage>
        <taxon>Eukaryota</taxon>
        <taxon>Metazoa</taxon>
        <taxon>Ecdysozoa</taxon>
        <taxon>Nematoda</taxon>
        <taxon>Chromadorea</taxon>
        <taxon>Rhabditida</taxon>
        <taxon>Spirurina</taxon>
        <taxon>Ascaridomorpha</taxon>
        <taxon>Ascaridoidea</taxon>
        <taxon>Anisakidae</taxon>
        <taxon>Anisakis</taxon>
        <taxon>Anisakis simplex complex</taxon>
    </lineage>
</organism>
<evidence type="ECO:0000256" key="7">
    <source>
        <dbReference type="ARBA" id="ARBA00022840"/>
    </source>
</evidence>
<evidence type="ECO:0000256" key="2">
    <source>
        <dbReference type="ARBA" id="ARBA00008874"/>
    </source>
</evidence>
<dbReference type="GO" id="GO:0005524">
    <property type="term" value="F:ATP binding"/>
    <property type="evidence" value="ECO:0007669"/>
    <property type="project" value="UniProtKB-UniRule"/>
</dbReference>
<dbReference type="Gene3D" id="3.30.200.20">
    <property type="entry name" value="Phosphorylase Kinase, domain 1"/>
    <property type="match status" value="1"/>
</dbReference>
<keyword evidence="6 9" id="KW-0547">Nucleotide-binding</keyword>
<dbReference type="FunFam" id="3.30.200.20:FF:000705">
    <property type="entry name" value="Non-specific serine/threonine protein kinase"/>
    <property type="match status" value="1"/>
</dbReference>
<feature type="binding site" evidence="9">
    <location>
        <position position="259"/>
    </location>
    <ligand>
        <name>ATP</name>
        <dbReference type="ChEBI" id="CHEBI:30616"/>
    </ligand>
</feature>
<comment type="similarity">
    <text evidence="2">Belongs to the protein kinase superfamily. STE Ser/Thr protein kinase family. STE20 subfamily.</text>
</comment>
<feature type="region of interest" description="Disordered" evidence="10">
    <location>
        <begin position="130"/>
        <end position="161"/>
    </location>
</feature>
<evidence type="ECO:0000256" key="5">
    <source>
        <dbReference type="ARBA" id="ARBA00022723"/>
    </source>
</evidence>
<dbReference type="InterPro" id="IPR051931">
    <property type="entry name" value="PAK3-like"/>
</dbReference>
<feature type="compositionally biased region" description="Polar residues" evidence="10">
    <location>
        <begin position="187"/>
        <end position="206"/>
    </location>
</feature>
<comment type="cofactor">
    <cofactor evidence="1">
        <name>Mg(2+)</name>
        <dbReference type="ChEBI" id="CHEBI:18420"/>
    </cofactor>
</comment>
<sequence>MLRISRTLIDFLINVQQWQAIIGTSYSRKGRPKPMVDPSCITPLEMAEIKTIVRGDVPPRRCSSDTLDATTTLSSPVHFQQPSSNGFQQSNAERYPTRQQQPQPQYTYLKNSHQVTSFPVLDPRCAQMNSTTNQSVLTSTSPQPVHPSHHPVSSRSMQSNVQAGICTPTTTFSSSEAASAYRPGATTIGTQPSQQHPPKQDQQNSNRLSHLQFRAALKMVVGTGDPRSDLTNYTQIGEGSTGIVMTANQISTGRCVAVKRMNILKQQRRELLFNEVVIMRDYEHANIVQMYGSYLIEDELWVVMEYMQGGALTDIITQSRMTEEMIATICVQCLRALEYLHSRGVVHRDIKSDSILLSKNGVAKLSDFGFCGQLSADVPKRRSLVGTPYWMSPEVISRMPYGTEADIWSLGIMLIEMVQGEPPLFDVQPLQAMRIIRDMPSPTFSPNANVSFELQSFLAAMLVRDPSRRATATELLQHPFLAKAQHPSIICPLITQLANTRS</sequence>
<dbReference type="AlphaFoldDB" id="A0A0M3K1U1"/>
<feature type="compositionally biased region" description="Polar residues" evidence="10">
    <location>
        <begin position="77"/>
        <end position="92"/>
    </location>
</feature>
<feature type="region of interest" description="Disordered" evidence="10">
    <location>
        <begin position="73"/>
        <end position="103"/>
    </location>
</feature>
<dbReference type="Pfam" id="PF00069">
    <property type="entry name" value="Pkinase"/>
    <property type="match status" value="1"/>
</dbReference>
<dbReference type="GO" id="GO:0004674">
    <property type="term" value="F:protein serine/threonine kinase activity"/>
    <property type="evidence" value="ECO:0007669"/>
    <property type="project" value="UniProtKB-EC"/>
</dbReference>
<evidence type="ECO:0000256" key="9">
    <source>
        <dbReference type="PROSITE-ProRule" id="PRU10141"/>
    </source>
</evidence>
<gene>
    <name evidence="12" type="ORF">ASIM_LOCUS14259</name>
</gene>
<keyword evidence="4" id="KW-0808">Transferase</keyword>
<accession>A0A0M3K1U1</accession>
<evidence type="ECO:0000256" key="1">
    <source>
        <dbReference type="ARBA" id="ARBA00001946"/>
    </source>
</evidence>
<reference evidence="14" key="1">
    <citation type="submission" date="2017-02" db="UniProtKB">
        <authorList>
            <consortium name="WormBaseParasite"/>
        </authorList>
    </citation>
    <scope>IDENTIFICATION</scope>
</reference>
<evidence type="ECO:0000313" key="12">
    <source>
        <dbReference type="EMBL" id="VDK51870.1"/>
    </source>
</evidence>
<evidence type="ECO:0000256" key="6">
    <source>
        <dbReference type="ARBA" id="ARBA00022741"/>
    </source>
</evidence>
<keyword evidence="13" id="KW-1185">Reference proteome</keyword>
<evidence type="ECO:0000256" key="10">
    <source>
        <dbReference type="SAM" id="MobiDB-lite"/>
    </source>
</evidence>
<reference evidence="12 13" key="2">
    <citation type="submission" date="2018-11" db="EMBL/GenBank/DDBJ databases">
        <authorList>
            <consortium name="Pathogen Informatics"/>
        </authorList>
    </citation>
    <scope>NUCLEOTIDE SEQUENCE [LARGE SCALE GENOMIC DNA]</scope>
</reference>
<dbReference type="WBParaSite" id="ASIM_0001484901-mRNA-1">
    <property type="protein sequence ID" value="ASIM_0001484901-mRNA-1"/>
    <property type="gene ID" value="ASIM_0001484901"/>
</dbReference>
<dbReference type="SUPFAM" id="SSF56112">
    <property type="entry name" value="Protein kinase-like (PK-like)"/>
    <property type="match status" value="1"/>
</dbReference>
<evidence type="ECO:0000256" key="4">
    <source>
        <dbReference type="ARBA" id="ARBA00022679"/>
    </source>
</evidence>
<keyword evidence="7 9" id="KW-0067">ATP-binding</keyword>
<dbReference type="Gene3D" id="1.10.510.10">
    <property type="entry name" value="Transferase(Phosphotransferase) domain 1"/>
    <property type="match status" value="1"/>
</dbReference>
<evidence type="ECO:0000313" key="14">
    <source>
        <dbReference type="WBParaSite" id="ASIM_0001484901-mRNA-1"/>
    </source>
</evidence>
<feature type="domain" description="Protein kinase" evidence="11">
    <location>
        <begin position="230"/>
        <end position="481"/>
    </location>
</feature>
<evidence type="ECO:0000313" key="13">
    <source>
        <dbReference type="Proteomes" id="UP000267096"/>
    </source>
</evidence>
<dbReference type="InterPro" id="IPR000719">
    <property type="entry name" value="Prot_kinase_dom"/>
</dbReference>
<evidence type="ECO:0000259" key="11">
    <source>
        <dbReference type="PROSITE" id="PS50011"/>
    </source>
</evidence>
<dbReference type="PROSITE" id="PS50011">
    <property type="entry name" value="PROTEIN_KINASE_DOM"/>
    <property type="match status" value="1"/>
</dbReference>
<protein>
    <recommendedName>
        <fullName evidence="3">non-specific serine/threonine protein kinase</fullName>
        <ecNumber evidence="3">2.7.11.1</ecNumber>
    </recommendedName>
</protein>
<evidence type="ECO:0000256" key="8">
    <source>
        <dbReference type="ARBA" id="ARBA00022842"/>
    </source>
</evidence>
<proteinExistence type="inferred from homology"/>
<dbReference type="PANTHER" id="PTHR45832">
    <property type="entry name" value="SERINE/THREONINE-PROTEIN KINASE SAMKA-RELATED-RELATED"/>
    <property type="match status" value="1"/>
</dbReference>
<dbReference type="FunFam" id="1.10.510.10:FF:000768">
    <property type="entry name" value="Non-specific serine/threonine protein kinase"/>
    <property type="match status" value="1"/>
</dbReference>
<name>A0A0M3K1U1_ANISI</name>